<feature type="region of interest" description="Disordered" evidence="5">
    <location>
        <begin position="273"/>
        <end position="297"/>
    </location>
</feature>
<dbReference type="NCBIfam" id="TIGR02937">
    <property type="entry name" value="sigma70-ECF"/>
    <property type="match status" value="1"/>
</dbReference>
<comment type="caution">
    <text evidence="7">The sequence shown here is derived from an EMBL/GenBank/DDBJ whole genome shotgun (WGS) entry which is preliminary data.</text>
</comment>
<dbReference type="Pfam" id="PF00140">
    <property type="entry name" value="Sigma70_r1_2"/>
    <property type="match status" value="1"/>
</dbReference>
<dbReference type="CDD" id="cd06171">
    <property type="entry name" value="Sigma70_r4"/>
    <property type="match status" value="1"/>
</dbReference>
<dbReference type="STRING" id="1798553.A3H70_02185"/>
<dbReference type="PROSITE" id="PS00715">
    <property type="entry name" value="SIGMA70_1"/>
    <property type="match status" value="1"/>
</dbReference>
<dbReference type="Proteomes" id="UP000178109">
    <property type="component" value="Unassembled WGS sequence"/>
</dbReference>
<dbReference type="InterPro" id="IPR013325">
    <property type="entry name" value="RNA_pol_sigma_r2"/>
</dbReference>
<keyword evidence="3" id="KW-0238">DNA-binding</keyword>
<evidence type="ECO:0000256" key="5">
    <source>
        <dbReference type="SAM" id="MobiDB-lite"/>
    </source>
</evidence>
<evidence type="ECO:0000259" key="6">
    <source>
        <dbReference type="PROSITE" id="PS00715"/>
    </source>
</evidence>
<dbReference type="SUPFAM" id="SSF88946">
    <property type="entry name" value="Sigma2 domain of RNA polymerase sigma factors"/>
    <property type="match status" value="1"/>
</dbReference>
<dbReference type="InterPro" id="IPR007627">
    <property type="entry name" value="RNA_pol_sigma70_r2"/>
</dbReference>
<keyword evidence="4" id="KW-0804">Transcription</keyword>
<keyword evidence="2" id="KW-0731">Sigma factor</keyword>
<evidence type="ECO:0000313" key="7">
    <source>
        <dbReference type="EMBL" id="OGY91931.1"/>
    </source>
</evidence>
<evidence type="ECO:0000313" key="8">
    <source>
        <dbReference type="Proteomes" id="UP000178109"/>
    </source>
</evidence>
<gene>
    <name evidence="7" type="ORF">A3H70_02185</name>
</gene>
<dbReference type="GO" id="GO:0016987">
    <property type="term" value="F:sigma factor activity"/>
    <property type="evidence" value="ECO:0007669"/>
    <property type="project" value="UniProtKB-KW"/>
</dbReference>
<name>A0A1G2BS67_9BACT</name>
<dbReference type="InterPro" id="IPR050239">
    <property type="entry name" value="Sigma-70_RNA_pol_init_factors"/>
</dbReference>
<dbReference type="AlphaFoldDB" id="A0A1G2BS67"/>
<dbReference type="GO" id="GO:0003677">
    <property type="term" value="F:DNA binding"/>
    <property type="evidence" value="ECO:0007669"/>
    <property type="project" value="UniProtKB-KW"/>
</dbReference>
<sequence>MINTEGEESLNRYLAEIAESEPLSSEEEVALARRIKKGDLEARAKLVEANLRFVVSVAREYQGRGVLLADLISAGNMGLMTAADRFDGTRGFKFISYAVWWIRQAIHQTLAEQSRLVRIPVNRADLMVGVTRFIKEWRANHTTPPTLQEIAAGVGKSIEAVRNTMQLYQYSVSLDAQFSGDNDNSLLDIVPDASAQPPDAGISQRELQRDTELALGLLDEREQEVLRLYYGFDEGDEQTLEQVGNQLGVTRERVRQIKEQALRKLRHPLRRGILKPHADGNGANPRPKPKRPRAVSVRKRDPMYLVACGHIKNSRIWLQLKAGGVSTIRDFVALVDEHNGDVRAMLPHFGIQLKHGSKFARYVSEYISLLREHAAELDEIPDEDARRAYFREHKYEYDTRYRRANP</sequence>
<feature type="domain" description="RNA polymerase sigma-70" evidence="6">
    <location>
        <begin position="70"/>
        <end position="83"/>
    </location>
</feature>
<proteinExistence type="predicted"/>
<dbReference type="Pfam" id="PF04539">
    <property type="entry name" value="Sigma70_r3"/>
    <property type="match status" value="1"/>
</dbReference>
<protein>
    <recommendedName>
        <fullName evidence="6">RNA polymerase sigma-70 domain-containing protein</fullName>
    </recommendedName>
</protein>
<accession>A0A1G2BS67</accession>
<dbReference type="InterPro" id="IPR013324">
    <property type="entry name" value="RNA_pol_sigma_r3/r4-like"/>
</dbReference>
<dbReference type="InterPro" id="IPR007624">
    <property type="entry name" value="RNA_pol_sigma70_r3"/>
</dbReference>
<dbReference type="EMBL" id="MHKO01000033">
    <property type="protein sequence ID" value="OGY91931.1"/>
    <property type="molecule type" value="Genomic_DNA"/>
</dbReference>
<dbReference type="PRINTS" id="PR00046">
    <property type="entry name" value="SIGMA70FCT"/>
</dbReference>
<dbReference type="GO" id="GO:0006352">
    <property type="term" value="P:DNA-templated transcription initiation"/>
    <property type="evidence" value="ECO:0007669"/>
    <property type="project" value="InterPro"/>
</dbReference>
<evidence type="ECO:0000256" key="4">
    <source>
        <dbReference type="ARBA" id="ARBA00023163"/>
    </source>
</evidence>
<dbReference type="InterPro" id="IPR014284">
    <property type="entry name" value="RNA_pol_sigma-70_dom"/>
</dbReference>
<dbReference type="PANTHER" id="PTHR30603">
    <property type="entry name" value="RNA POLYMERASE SIGMA FACTOR RPO"/>
    <property type="match status" value="1"/>
</dbReference>
<dbReference type="Pfam" id="PF04545">
    <property type="entry name" value="Sigma70_r4"/>
    <property type="match status" value="1"/>
</dbReference>
<evidence type="ECO:0000256" key="2">
    <source>
        <dbReference type="ARBA" id="ARBA00023082"/>
    </source>
</evidence>
<dbReference type="Gene3D" id="1.10.601.10">
    <property type="entry name" value="RNA Polymerase Primary Sigma Factor"/>
    <property type="match status" value="1"/>
</dbReference>
<dbReference type="SUPFAM" id="SSF88659">
    <property type="entry name" value="Sigma3 and sigma4 domains of RNA polymerase sigma factors"/>
    <property type="match status" value="2"/>
</dbReference>
<dbReference type="Gene3D" id="1.10.10.10">
    <property type="entry name" value="Winged helix-like DNA-binding domain superfamily/Winged helix DNA-binding domain"/>
    <property type="match status" value="2"/>
</dbReference>
<dbReference type="InterPro" id="IPR000943">
    <property type="entry name" value="RNA_pol_sigma70"/>
</dbReference>
<organism evidence="7 8">
    <name type="scientific">Candidatus Komeilibacteria bacterium RIFCSPLOWO2_02_FULL_48_11</name>
    <dbReference type="NCBI Taxonomy" id="1798553"/>
    <lineage>
        <taxon>Bacteria</taxon>
        <taxon>Candidatus Komeiliibacteriota</taxon>
    </lineage>
</organism>
<dbReference type="InterPro" id="IPR036388">
    <property type="entry name" value="WH-like_DNA-bd_sf"/>
</dbReference>
<evidence type="ECO:0000256" key="1">
    <source>
        <dbReference type="ARBA" id="ARBA00023015"/>
    </source>
</evidence>
<dbReference type="PANTHER" id="PTHR30603:SF47">
    <property type="entry name" value="RNA POLYMERASE SIGMA FACTOR SIGD, CHLOROPLASTIC"/>
    <property type="match status" value="1"/>
</dbReference>
<feature type="compositionally biased region" description="Basic residues" evidence="5">
    <location>
        <begin position="287"/>
        <end position="297"/>
    </location>
</feature>
<dbReference type="Pfam" id="PF04542">
    <property type="entry name" value="Sigma70_r2"/>
    <property type="match status" value="1"/>
</dbReference>
<reference evidence="7 8" key="1">
    <citation type="journal article" date="2016" name="Nat. Commun.">
        <title>Thousands of microbial genomes shed light on interconnected biogeochemical processes in an aquifer system.</title>
        <authorList>
            <person name="Anantharaman K."/>
            <person name="Brown C.T."/>
            <person name="Hug L.A."/>
            <person name="Sharon I."/>
            <person name="Castelle C.J."/>
            <person name="Probst A.J."/>
            <person name="Thomas B.C."/>
            <person name="Singh A."/>
            <person name="Wilkins M.J."/>
            <person name="Karaoz U."/>
            <person name="Brodie E.L."/>
            <person name="Williams K.H."/>
            <person name="Hubbard S.S."/>
            <person name="Banfield J.F."/>
        </authorList>
    </citation>
    <scope>NUCLEOTIDE SEQUENCE [LARGE SCALE GENOMIC DNA]</scope>
</reference>
<evidence type="ECO:0000256" key="3">
    <source>
        <dbReference type="ARBA" id="ARBA00023125"/>
    </source>
</evidence>
<dbReference type="InterPro" id="IPR007630">
    <property type="entry name" value="RNA_pol_sigma70_r4"/>
</dbReference>
<keyword evidence="1" id="KW-0805">Transcription regulation</keyword>
<dbReference type="InterPro" id="IPR009042">
    <property type="entry name" value="RNA_pol_sigma70_r1_2"/>
</dbReference>